<evidence type="ECO:0000313" key="1">
    <source>
        <dbReference type="EMBL" id="GBP01706.1"/>
    </source>
</evidence>
<gene>
    <name evidence="1" type="ORF">EVAR_70371_1</name>
</gene>
<protein>
    <submittedName>
        <fullName evidence="1">Uncharacterized protein</fullName>
    </submittedName>
</protein>
<dbReference type="EMBL" id="BGZK01003473">
    <property type="protein sequence ID" value="GBP01706.1"/>
    <property type="molecule type" value="Genomic_DNA"/>
</dbReference>
<organism evidence="1 2">
    <name type="scientific">Eumeta variegata</name>
    <name type="common">Bagworm moth</name>
    <name type="synonym">Eumeta japonica</name>
    <dbReference type="NCBI Taxonomy" id="151549"/>
    <lineage>
        <taxon>Eukaryota</taxon>
        <taxon>Metazoa</taxon>
        <taxon>Ecdysozoa</taxon>
        <taxon>Arthropoda</taxon>
        <taxon>Hexapoda</taxon>
        <taxon>Insecta</taxon>
        <taxon>Pterygota</taxon>
        <taxon>Neoptera</taxon>
        <taxon>Endopterygota</taxon>
        <taxon>Lepidoptera</taxon>
        <taxon>Glossata</taxon>
        <taxon>Ditrysia</taxon>
        <taxon>Tineoidea</taxon>
        <taxon>Psychidae</taxon>
        <taxon>Oiketicinae</taxon>
        <taxon>Eumeta</taxon>
    </lineage>
</organism>
<accession>A0A4C1SIJ5</accession>
<name>A0A4C1SIJ5_EUMVA</name>
<reference evidence="1 2" key="1">
    <citation type="journal article" date="2019" name="Commun. Biol.">
        <title>The bagworm genome reveals a unique fibroin gene that provides high tensile strength.</title>
        <authorList>
            <person name="Kono N."/>
            <person name="Nakamura H."/>
            <person name="Ohtoshi R."/>
            <person name="Tomita M."/>
            <person name="Numata K."/>
            <person name="Arakawa K."/>
        </authorList>
    </citation>
    <scope>NUCLEOTIDE SEQUENCE [LARGE SCALE GENOMIC DNA]</scope>
</reference>
<comment type="caution">
    <text evidence="1">The sequence shown here is derived from an EMBL/GenBank/DDBJ whole genome shotgun (WGS) entry which is preliminary data.</text>
</comment>
<sequence length="87" mass="9691">MLTQKQDETRRPLAFHCHKVVQEGQQPTSKATENEFVMKNGNGIRSSIEIESRIVIDNDSEIEIECGNKIEIVSGIDITITSESGTD</sequence>
<keyword evidence="2" id="KW-1185">Reference proteome</keyword>
<evidence type="ECO:0000313" key="2">
    <source>
        <dbReference type="Proteomes" id="UP000299102"/>
    </source>
</evidence>
<proteinExistence type="predicted"/>
<dbReference type="Proteomes" id="UP000299102">
    <property type="component" value="Unassembled WGS sequence"/>
</dbReference>
<dbReference type="AlphaFoldDB" id="A0A4C1SIJ5"/>